<name>A0A0A2FWC0_9PORP</name>
<dbReference type="EMBL" id="JRAK01000014">
    <property type="protein sequence ID" value="KGN94477.1"/>
    <property type="molecule type" value="Genomic_DNA"/>
</dbReference>
<keyword evidence="2" id="KW-1185">Reference proteome</keyword>
<evidence type="ECO:0000313" key="2">
    <source>
        <dbReference type="Proteomes" id="UP000030146"/>
    </source>
</evidence>
<organism evidence="1 2">
    <name type="scientific">Porphyromonas gulae</name>
    <dbReference type="NCBI Taxonomy" id="111105"/>
    <lineage>
        <taxon>Bacteria</taxon>
        <taxon>Pseudomonadati</taxon>
        <taxon>Bacteroidota</taxon>
        <taxon>Bacteroidia</taxon>
        <taxon>Bacteroidales</taxon>
        <taxon>Porphyromonadaceae</taxon>
        <taxon>Porphyromonas</taxon>
    </lineage>
</organism>
<evidence type="ECO:0000313" key="1">
    <source>
        <dbReference type="EMBL" id="KGN94477.1"/>
    </source>
</evidence>
<accession>A0A0A2FWC0</accession>
<sequence length="64" mass="7623">MNFGNSHTYQTGTFPPLNPVKPKVRFDGEEFLFESLILEQPMNSCHRFEIVREYLSQDELWKET</sequence>
<proteinExistence type="predicted"/>
<protein>
    <submittedName>
        <fullName evidence="1">Uncharacterized protein</fullName>
    </submittedName>
</protein>
<dbReference type="AlphaFoldDB" id="A0A0A2FWC0"/>
<comment type="caution">
    <text evidence="1">The sequence shown here is derived from an EMBL/GenBank/DDBJ whole genome shotgun (WGS) entry which is preliminary data.</text>
</comment>
<dbReference type="Proteomes" id="UP000030146">
    <property type="component" value="Unassembled WGS sequence"/>
</dbReference>
<reference evidence="1 2" key="1">
    <citation type="submission" date="2014-08" db="EMBL/GenBank/DDBJ databases">
        <title>Porphyromonas gulae strain:COT-052_OH3439 Genome sequencing.</title>
        <authorList>
            <person name="Wallis C."/>
            <person name="Deusch O."/>
            <person name="O'Flynn C."/>
            <person name="Davis I."/>
            <person name="Jospin G."/>
            <person name="Darling A.E."/>
            <person name="Coil D.A."/>
            <person name="Alexiev A."/>
            <person name="Horsfall A."/>
            <person name="Kirkwood N."/>
            <person name="Harris S."/>
            <person name="Eisen J.A."/>
        </authorList>
    </citation>
    <scope>NUCLEOTIDE SEQUENCE [LARGE SCALE GENOMIC DNA]</scope>
    <source>
        <strain evidence="2">COT-052 OH3439</strain>
    </source>
</reference>
<gene>
    <name evidence="1" type="ORF">HR15_01075</name>
</gene>
<feature type="non-terminal residue" evidence="1">
    <location>
        <position position="64"/>
    </location>
</feature>